<reference evidence="4 5" key="1">
    <citation type="submission" date="2017-09" db="EMBL/GenBank/DDBJ databases">
        <title>Depth-based differentiation of microbial function through sediment-hosted aquifers and enrichment of novel symbionts in the deep terrestrial subsurface.</title>
        <authorList>
            <person name="Probst A.J."/>
            <person name="Ladd B."/>
            <person name="Jarett J.K."/>
            <person name="Geller-Mcgrath D.E."/>
            <person name="Sieber C.M."/>
            <person name="Emerson J.B."/>
            <person name="Anantharaman K."/>
            <person name="Thomas B.C."/>
            <person name="Malmstrom R."/>
            <person name="Stieglmeier M."/>
            <person name="Klingl A."/>
            <person name="Woyke T."/>
            <person name="Ryan C.M."/>
            <person name="Banfield J.F."/>
        </authorList>
    </citation>
    <scope>NUCLEOTIDE SEQUENCE [LARGE SCALE GENOMIC DNA]</scope>
    <source>
        <strain evidence="4">CG18_big_fil_WC_8_21_14_2_50_39_7</strain>
    </source>
</reference>
<protein>
    <submittedName>
        <fullName evidence="4">Glucose-1-phosphate thymidylyltransferase</fullName>
    </submittedName>
</protein>
<dbReference type="GO" id="GO:0016779">
    <property type="term" value="F:nucleotidyltransferase activity"/>
    <property type="evidence" value="ECO:0007669"/>
    <property type="project" value="UniProtKB-KW"/>
</dbReference>
<organism evidence="4 5">
    <name type="scientific">Candidatus Wolfebacteria bacterium CG18_big_fil_WC_8_21_14_2_50_39_7</name>
    <dbReference type="NCBI Taxonomy" id="1975071"/>
    <lineage>
        <taxon>Bacteria</taxon>
        <taxon>Candidatus Wolfeibacteriota</taxon>
    </lineage>
</organism>
<dbReference type="EMBL" id="PCTX01000001">
    <property type="protein sequence ID" value="PIP92409.1"/>
    <property type="molecule type" value="Genomic_DNA"/>
</dbReference>
<dbReference type="Proteomes" id="UP000229241">
    <property type="component" value="Unassembled WGS sequence"/>
</dbReference>
<name>A0A2H0EEX3_9BACT</name>
<accession>A0A2H0EEX3</accession>
<feature type="non-terminal residue" evidence="4">
    <location>
        <position position="136"/>
    </location>
</feature>
<evidence type="ECO:0000313" key="4">
    <source>
        <dbReference type="EMBL" id="PIP92409.1"/>
    </source>
</evidence>
<dbReference type="PANTHER" id="PTHR43584:SF8">
    <property type="entry name" value="N-ACETYLMURAMATE ALPHA-1-PHOSPHATE URIDYLYLTRANSFERASE"/>
    <property type="match status" value="1"/>
</dbReference>
<comment type="caution">
    <text evidence="4">The sequence shown here is derived from an EMBL/GenBank/DDBJ whole genome shotgun (WGS) entry which is preliminary data.</text>
</comment>
<dbReference type="Gene3D" id="3.90.550.10">
    <property type="entry name" value="Spore Coat Polysaccharide Biosynthesis Protein SpsA, Chain A"/>
    <property type="match status" value="1"/>
</dbReference>
<feature type="domain" description="Nucleotidyl transferase" evidence="3">
    <location>
        <begin position="3"/>
        <end position="136"/>
    </location>
</feature>
<dbReference type="PANTHER" id="PTHR43584">
    <property type="entry name" value="NUCLEOTIDYL TRANSFERASE"/>
    <property type="match status" value="1"/>
</dbReference>
<evidence type="ECO:0000256" key="2">
    <source>
        <dbReference type="ARBA" id="ARBA00022695"/>
    </source>
</evidence>
<evidence type="ECO:0000259" key="3">
    <source>
        <dbReference type="Pfam" id="PF00483"/>
    </source>
</evidence>
<dbReference type="AlphaFoldDB" id="A0A2H0EEX3"/>
<dbReference type="SUPFAM" id="SSF53448">
    <property type="entry name" value="Nucleotide-diphospho-sugar transferases"/>
    <property type="match status" value="1"/>
</dbReference>
<dbReference type="CDD" id="cd04181">
    <property type="entry name" value="NTP_transferase"/>
    <property type="match status" value="1"/>
</dbReference>
<keyword evidence="1 4" id="KW-0808">Transferase</keyword>
<dbReference type="InterPro" id="IPR029044">
    <property type="entry name" value="Nucleotide-diphossugar_trans"/>
</dbReference>
<dbReference type="Pfam" id="PF00483">
    <property type="entry name" value="NTP_transferase"/>
    <property type="match status" value="1"/>
</dbReference>
<dbReference type="InterPro" id="IPR050065">
    <property type="entry name" value="GlmU-like"/>
</dbReference>
<gene>
    <name evidence="4" type="ORF">COW77_00010</name>
</gene>
<keyword evidence="2" id="KW-0548">Nucleotidyltransferase</keyword>
<evidence type="ECO:0000256" key="1">
    <source>
        <dbReference type="ARBA" id="ARBA00022679"/>
    </source>
</evidence>
<sequence length="136" mass="15252">MQAVVLAAGRGVRMGDLTNDSAKPMLKVNGKPILEYTLFNLPEEISEVIFVIGYKGDLIKSYFGDEWKGRKIKYVVQENLNGSAGALHQAKDFLEDKFLVLNGNDLYQRSDLEKFVNNEPSALLVKEIENPEKFGV</sequence>
<proteinExistence type="predicted"/>
<dbReference type="InterPro" id="IPR005835">
    <property type="entry name" value="NTP_transferase_dom"/>
</dbReference>
<evidence type="ECO:0000313" key="5">
    <source>
        <dbReference type="Proteomes" id="UP000229241"/>
    </source>
</evidence>